<feature type="compositionally biased region" description="Low complexity" evidence="1">
    <location>
        <begin position="168"/>
        <end position="178"/>
    </location>
</feature>
<accession>A0ABQ5RUY0</accession>
<dbReference type="Gene3D" id="1.10.287.110">
    <property type="entry name" value="DnaJ domain"/>
    <property type="match status" value="1"/>
</dbReference>
<keyword evidence="4" id="KW-1185">Reference proteome</keyword>
<feature type="region of interest" description="Disordered" evidence="1">
    <location>
        <begin position="329"/>
        <end position="360"/>
    </location>
</feature>
<comment type="caution">
    <text evidence="3">The sequence shown here is derived from an EMBL/GenBank/DDBJ whole genome shotgun (WGS) entry which is preliminary data.</text>
</comment>
<protein>
    <recommendedName>
        <fullName evidence="2">J domain-containing protein</fullName>
    </recommendedName>
</protein>
<dbReference type="InterPro" id="IPR036869">
    <property type="entry name" value="J_dom_sf"/>
</dbReference>
<dbReference type="PANTHER" id="PTHR44825">
    <property type="match status" value="1"/>
</dbReference>
<feature type="compositionally biased region" description="Low complexity" evidence="1">
    <location>
        <begin position="215"/>
        <end position="243"/>
    </location>
</feature>
<dbReference type="InterPro" id="IPR052763">
    <property type="entry name" value="DnaJ_C4"/>
</dbReference>
<feature type="compositionally biased region" description="Basic and acidic residues" evidence="1">
    <location>
        <begin position="144"/>
        <end position="156"/>
    </location>
</feature>
<organism evidence="3 4">
    <name type="scientific">Volvox africanus</name>
    <dbReference type="NCBI Taxonomy" id="51714"/>
    <lineage>
        <taxon>Eukaryota</taxon>
        <taxon>Viridiplantae</taxon>
        <taxon>Chlorophyta</taxon>
        <taxon>core chlorophytes</taxon>
        <taxon>Chlorophyceae</taxon>
        <taxon>CS clade</taxon>
        <taxon>Chlamydomonadales</taxon>
        <taxon>Volvocaceae</taxon>
        <taxon>Volvox</taxon>
    </lineage>
</organism>
<dbReference type="PANTHER" id="PTHR44825:SF1">
    <property type="entry name" value="DNAJ HOMOLOG SUBFAMILY C MEMBER 4"/>
    <property type="match status" value="1"/>
</dbReference>
<evidence type="ECO:0000313" key="3">
    <source>
        <dbReference type="EMBL" id="GLI60832.1"/>
    </source>
</evidence>
<dbReference type="PRINTS" id="PR00625">
    <property type="entry name" value="JDOMAIN"/>
</dbReference>
<feature type="domain" description="J" evidence="2">
    <location>
        <begin position="38"/>
        <end position="102"/>
    </location>
</feature>
<dbReference type="CDD" id="cd06257">
    <property type="entry name" value="DnaJ"/>
    <property type="match status" value="1"/>
</dbReference>
<reference evidence="3 4" key="1">
    <citation type="journal article" date="2023" name="IScience">
        <title>Expanded male sex-determining region conserved during the evolution of homothallism in the green alga Volvox.</title>
        <authorList>
            <person name="Yamamoto K."/>
            <person name="Matsuzaki R."/>
            <person name="Mahakham W."/>
            <person name="Heman W."/>
            <person name="Sekimoto H."/>
            <person name="Kawachi M."/>
            <person name="Minakuchi Y."/>
            <person name="Toyoda A."/>
            <person name="Nozaki H."/>
        </authorList>
    </citation>
    <scope>NUCLEOTIDE SEQUENCE [LARGE SCALE GENOMIC DNA]</scope>
    <source>
        <strain evidence="3 4">NIES-4468</strain>
    </source>
</reference>
<dbReference type="EMBL" id="BSDZ01000008">
    <property type="protein sequence ID" value="GLI60832.1"/>
    <property type="molecule type" value="Genomic_DNA"/>
</dbReference>
<proteinExistence type="predicted"/>
<dbReference type="Proteomes" id="UP001165090">
    <property type="component" value="Unassembled WGS sequence"/>
</dbReference>
<dbReference type="PROSITE" id="PS50076">
    <property type="entry name" value="DNAJ_2"/>
    <property type="match status" value="1"/>
</dbReference>
<dbReference type="Pfam" id="PF00226">
    <property type="entry name" value="DnaJ"/>
    <property type="match status" value="1"/>
</dbReference>
<evidence type="ECO:0000256" key="1">
    <source>
        <dbReference type="SAM" id="MobiDB-lite"/>
    </source>
</evidence>
<feature type="compositionally biased region" description="Low complexity" evidence="1">
    <location>
        <begin position="187"/>
        <end position="200"/>
    </location>
</feature>
<name>A0ABQ5RUY0_9CHLO</name>
<dbReference type="SUPFAM" id="SSF46565">
    <property type="entry name" value="Chaperone J-domain"/>
    <property type="match status" value="1"/>
</dbReference>
<dbReference type="InterPro" id="IPR001623">
    <property type="entry name" value="DnaJ_domain"/>
</dbReference>
<dbReference type="SMART" id="SM00271">
    <property type="entry name" value="DnaJ"/>
    <property type="match status" value="1"/>
</dbReference>
<evidence type="ECO:0000259" key="2">
    <source>
        <dbReference type="PROSITE" id="PS50076"/>
    </source>
</evidence>
<gene>
    <name evidence="3" type="ORF">VaNZ11_002945</name>
</gene>
<evidence type="ECO:0000313" key="4">
    <source>
        <dbReference type="Proteomes" id="UP001165090"/>
    </source>
</evidence>
<sequence length="360" mass="38690">MINLNRVCRSLPGKRCESNVGVKVHRDIRIYSVSKKRSYYEILGVSSDATAEEVKAAYRALAKSLHPDVSQEEDAEYVFAEVNQAYGVLSDKEERGKYDYLWKYAQEIRVPADKDGGSSKEPEQAAALEKLEAAHREARRARRLATEARRQAERAKKAAAAEARRVRQQTTTAASAAAPSWSGSGGSTPLSSAEATAPSAPEEKHTVSGYPTERSFAAAAPPATAASDPAFASSPGPASCAVGKATSVASGSAVRAGRGAGVKVEQGQARRAAREAAQVARREAREARRHAAQVRYWAQWAEQEAAAAWSAAGLNPLEFPLGPVWEWQKQQRTQQKRGRGAGYGVPAAEWEPPLPPPGSE</sequence>
<feature type="region of interest" description="Disordered" evidence="1">
    <location>
        <begin position="134"/>
        <end position="243"/>
    </location>
</feature>